<dbReference type="GeneID" id="20241195"/>
<dbReference type="Proteomes" id="UP000030746">
    <property type="component" value="Unassembled WGS sequence"/>
</dbReference>
<dbReference type="PROSITE" id="PS50222">
    <property type="entry name" value="EF_HAND_2"/>
    <property type="match status" value="1"/>
</dbReference>
<dbReference type="GO" id="GO:0016055">
    <property type="term" value="P:Wnt signaling pathway"/>
    <property type="evidence" value="ECO:0007669"/>
    <property type="project" value="UniProtKB-UniRule"/>
</dbReference>
<dbReference type="InterPro" id="IPR011992">
    <property type="entry name" value="EF-hand-dom_pair"/>
</dbReference>
<dbReference type="HOGENOM" id="CLU_664458_0_0_1"/>
<feature type="region of interest" description="Disordered" evidence="8">
    <location>
        <begin position="279"/>
        <end position="302"/>
    </location>
</feature>
<evidence type="ECO:0000256" key="5">
    <source>
        <dbReference type="ARBA" id="ARBA00022723"/>
    </source>
</evidence>
<reference evidence="10 11" key="1">
    <citation type="journal article" date="2013" name="Nature">
        <title>Insights into bilaterian evolution from three spiralian genomes.</title>
        <authorList>
            <person name="Simakov O."/>
            <person name="Marletaz F."/>
            <person name="Cho S.J."/>
            <person name="Edsinger-Gonzales E."/>
            <person name="Havlak P."/>
            <person name="Hellsten U."/>
            <person name="Kuo D.H."/>
            <person name="Larsson T."/>
            <person name="Lv J."/>
            <person name="Arendt D."/>
            <person name="Savage R."/>
            <person name="Osoegawa K."/>
            <person name="de Jong P."/>
            <person name="Grimwood J."/>
            <person name="Chapman J.A."/>
            <person name="Shapiro H."/>
            <person name="Aerts A."/>
            <person name="Otillar R.P."/>
            <person name="Terry A.Y."/>
            <person name="Boore J.L."/>
            <person name="Grigoriev I.V."/>
            <person name="Lindberg D.R."/>
            <person name="Seaver E.C."/>
            <person name="Weisblat D.A."/>
            <person name="Putnam N.H."/>
            <person name="Rokhsar D.S."/>
        </authorList>
    </citation>
    <scope>NUCLEOTIDE SEQUENCE [LARGE SCALE GENOMIC DNA]</scope>
</reference>
<name>V4B3S9_LOTGI</name>
<gene>
    <name evidence="10" type="ORF">LOTGIDRAFT_169673</name>
</gene>
<comment type="subcellular location">
    <subcellularLocation>
        <location evidence="7">Cell membrane</location>
    </subcellularLocation>
    <subcellularLocation>
        <location evidence="7">Cytoplasm</location>
    </subcellularLocation>
</comment>
<keyword evidence="2 7" id="KW-1003">Cell membrane</keyword>
<evidence type="ECO:0000313" key="11">
    <source>
        <dbReference type="Proteomes" id="UP000030746"/>
    </source>
</evidence>
<evidence type="ECO:0000256" key="2">
    <source>
        <dbReference type="ARBA" id="ARBA00022475"/>
    </source>
</evidence>
<dbReference type="OrthoDB" id="5953812at2759"/>
<proteinExistence type="inferred from homology"/>
<evidence type="ECO:0000256" key="8">
    <source>
        <dbReference type="SAM" id="MobiDB-lite"/>
    </source>
</evidence>
<feature type="region of interest" description="Disordered" evidence="8">
    <location>
        <begin position="333"/>
        <end position="447"/>
    </location>
</feature>
<dbReference type="EMBL" id="KB203796">
    <property type="protein sequence ID" value="ESO83044.1"/>
    <property type="molecule type" value="Genomic_DNA"/>
</dbReference>
<protein>
    <recommendedName>
        <fullName evidence="7">Protein naked cuticle homolog</fullName>
    </recommendedName>
</protein>
<dbReference type="AlphaFoldDB" id="V4B3S9"/>
<dbReference type="CTD" id="20241195"/>
<dbReference type="Gene3D" id="1.10.238.10">
    <property type="entry name" value="EF-hand"/>
    <property type="match status" value="1"/>
</dbReference>
<dbReference type="SUPFAM" id="SSF47473">
    <property type="entry name" value="EF-hand"/>
    <property type="match status" value="1"/>
</dbReference>
<evidence type="ECO:0000313" key="10">
    <source>
        <dbReference type="EMBL" id="ESO83044.1"/>
    </source>
</evidence>
<comment type="similarity">
    <text evidence="1 7">Belongs to the NKD family.</text>
</comment>
<evidence type="ECO:0000256" key="4">
    <source>
        <dbReference type="ARBA" id="ARBA00022687"/>
    </source>
</evidence>
<organism evidence="10 11">
    <name type="scientific">Lottia gigantea</name>
    <name type="common">Giant owl limpet</name>
    <dbReference type="NCBI Taxonomy" id="225164"/>
    <lineage>
        <taxon>Eukaryota</taxon>
        <taxon>Metazoa</taxon>
        <taxon>Spiralia</taxon>
        <taxon>Lophotrochozoa</taxon>
        <taxon>Mollusca</taxon>
        <taxon>Gastropoda</taxon>
        <taxon>Patellogastropoda</taxon>
        <taxon>Lottioidea</taxon>
        <taxon>Lottiidae</taxon>
        <taxon>Lottia</taxon>
    </lineage>
</organism>
<dbReference type="PANTHER" id="PTHR22611:SF9">
    <property type="entry name" value="PROTEIN NAKED CUTICLE"/>
    <property type="match status" value="1"/>
</dbReference>
<accession>V4B3S9</accession>
<comment type="function">
    <text evidence="7">Cell autonomous antagonist of the canonical Wnt signaling pathway.</text>
</comment>
<dbReference type="OMA" id="KETHQLC"/>
<dbReference type="InterPro" id="IPR040140">
    <property type="entry name" value="Nkd-like"/>
</dbReference>
<dbReference type="STRING" id="225164.V4B3S9"/>
<feature type="compositionally biased region" description="Basic and acidic residues" evidence="8">
    <location>
        <begin position="358"/>
        <end position="403"/>
    </location>
</feature>
<dbReference type="PANTHER" id="PTHR22611">
    <property type="entry name" value="PROTEIN NAKED CUTICLE"/>
    <property type="match status" value="1"/>
</dbReference>
<dbReference type="GO" id="GO:0005886">
    <property type="term" value="C:plasma membrane"/>
    <property type="evidence" value="ECO:0007669"/>
    <property type="project" value="UniProtKB-SubCell"/>
</dbReference>
<feature type="compositionally biased region" description="Basic residues" evidence="8">
    <location>
        <begin position="438"/>
        <end position="447"/>
    </location>
</feature>
<evidence type="ECO:0000256" key="1">
    <source>
        <dbReference type="ARBA" id="ARBA00007081"/>
    </source>
</evidence>
<keyword evidence="6" id="KW-0472">Membrane</keyword>
<dbReference type="RefSeq" id="XP_009066226.1">
    <property type="nucleotide sequence ID" value="XM_009067978.1"/>
</dbReference>
<dbReference type="GO" id="GO:0090090">
    <property type="term" value="P:negative regulation of canonical Wnt signaling pathway"/>
    <property type="evidence" value="ECO:0007669"/>
    <property type="project" value="UniProtKB-ARBA"/>
</dbReference>
<dbReference type="GO" id="GO:0005509">
    <property type="term" value="F:calcium ion binding"/>
    <property type="evidence" value="ECO:0007669"/>
    <property type="project" value="InterPro"/>
</dbReference>
<keyword evidence="4 7" id="KW-0879">Wnt signaling pathway</keyword>
<evidence type="ECO:0000256" key="6">
    <source>
        <dbReference type="ARBA" id="ARBA00023136"/>
    </source>
</evidence>
<keyword evidence="11" id="KW-1185">Reference proteome</keyword>
<evidence type="ECO:0000259" key="9">
    <source>
        <dbReference type="PROSITE" id="PS50222"/>
    </source>
</evidence>
<dbReference type="InterPro" id="IPR002048">
    <property type="entry name" value="EF_hand_dom"/>
</dbReference>
<sequence length="499" mass="57549">MELSICVADKGDGSPLRDCEFGHLSWILMVRLWMLQIKTLDSLILNYLRIEALIMDSSERLFYVKNGMELLIVDLPPQKLLDTDTSKVLKLDQDEEKKENIDEGTVEQSKLNIEEFECGVHFEGSESSKQEWSFTLYDFDGHGKITKEDLASLLKALYDAVGSSIKLPHNGTKTLKLRLTVGQDNAQLHSARLASAKAKDSPKIKDGTTKDTLKPKDIAKLNNLTSQQNIKCNNEKQTTASVLPGLPNSKARNQLSLEDQQQLAELVQENMERNHIKQLRRHHSDCRNTDGSHHKRRHRNKLPQIADEKPKECQDRRNYYLDLAGIENNATEFQNTPSMPTAGSGVVHLGNGHHRSRSHDVTTQKYDNAKRESDRLCKQMDSPKLDHKSRSHDIKEEPMETRSPKGHRNVTSTPSPQKHGKFRPVSLPAHVPNSVSPHYHRRHRHREKNHDLAMQQVAEWIEREHTFDVDKDKIVIQRHEHHHVHEHHHHHHYHHYYEA</sequence>
<evidence type="ECO:0000256" key="3">
    <source>
        <dbReference type="ARBA" id="ARBA00022490"/>
    </source>
</evidence>
<evidence type="ECO:0000256" key="7">
    <source>
        <dbReference type="RuleBase" id="RU367060"/>
    </source>
</evidence>
<dbReference type="KEGG" id="lgi:LOTGIDRAFT_169673"/>
<keyword evidence="5" id="KW-0479">Metal-binding</keyword>
<keyword evidence="3" id="KW-0963">Cytoplasm</keyword>
<dbReference type="GO" id="GO:0005737">
    <property type="term" value="C:cytoplasm"/>
    <property type="evidence" value="ECO:0007669"/>
    <property type="project" value="UniProtKB-SubCell"/>
</dbReference>
<feature type="domain" description="EF-hand" evidence="9">
    <location>
        <begin position="125"/>
        <end position="160"/>
    </location>
</feature>